<feature type="region of interest" description="Disordered" evidence="1">
    <location>
        <begin position="289"/>
        <end position="348"/>
    </location>
</feature>
<feature type="transmembrane region" description="Helical" evidence="2">
    <location>
        <begin position="93"/>
        <end position="112"/>
    </location>
</feature>
<keyword evidence="2" id="KW-0472">Membrane</keyword>
<accession>A0AAJ0H8I2</accession>
<evidence type="ECO:0000256" key="1">
    <source>
        <dbReference type="SAM" id="MobiDB-lite"/>
    </source>
</evidence>
<evidence type="ECO:0000313" key="3">
    <source>
        <dbReference type="EMBL" id="KAK3343759.1"/>
    </source>
</evidence>
<keyword evidence="4" id="KW-1185">Reference proteome</keyword>
<feature type="transmembrane region" description="Helical" evidence="2">
    <location>
        <begin position="133"/>
        <end position="154"/>
    </location>
</feature>
<gene>
    <name evidence="3" type="ORF">B0T25DRAFT_584644</name>
</gene>
<keyword evidence="2" id="KW-0812">Transmembrane</keyword>
<dbReference type="PANTHER" id="PTHR38848">
    <property type="entry name" value="G-PROTEIN COUPLED RECEPTORS FAMILY 3 PROFILE DOMAIN-CONTAINING PROTEIN"/>
    <property type="match status" value="1"/>
</dbReference>
<evidence type="ECO:0000256" key="2">
    <source>
        <dbReference type="SAM" id="Phobius"/>
    </source>
</evidence>
<reference evidence="3" key="2">
    <citation type="submission" date="2023-06" db="EMBL/GenBank/DDBJ databases">
        <authorList>
            <consortium name="Lawrence Berkeley National Laboratory"/>
            <person name="Haridas S."/>
            <person name="Hensen N."/>
            <person name="Bonometti L."/>
            <person name="Westerberg I."/>
            <person name="Brannstrom I.O."/>
            <person name="Guillou S."/>
            <person name="Cros-Aarteil S."/>
            <person name="Calhoun S."/>
            <person name="Kuo A."/>
            <person name="Mondo S."/>
            <person name="Pangilinan J."/>
            <person name="Riley R."/>
            <person name="Labutti K."/>
            <person name="Andreopoulos B."/>
            <person name="Lipzen A."/>
            <person name="Chen C."/>
            <person name="Yanf M."/>
            <person name="Daum C."/>
            <person name="Ng V."/>
            <person name="Clum A."/>
            <person name="Steindorff A."/>
            <person name="Ohm R."/>
            <person name="Martin F."/>
            <person name="Silar P."/>
            <person name="Natvig D."/>
            <person name="Lalanne C."/>
            <person name="Gautier V."/>
            <person name="Ament-Velasquez S.L."/>
            <person name="Kruys A."/>
            <person name="Hutchinson M.I."/>
            <person name="Powell A.J."/>
            <person name="Barry K."/>
            <person name="Miller A.N."/>
            <person name="Grigoriev I.V."/>
            <person name="Debuchy R."/>
            <person name="Gladieux P."/>
            <person name="Thoren M.H."/>
            <person name="Johannesson H."/>
        </authorList>
    </citation>
    <scope>NUCLEOTIDE SEQUENCE</scope>
    <source>
        <strain evidence="3">CBS 955.72</strain>
    </source>
</reference>
<evidence type="ECO:0000313" key="4">
    <source>
        <dbReference type="Proteomes" id="UP001275084"/>
    </source>
</evidence>
<sequence>MAPPATAAVPPRSVELEDGGDVHREPLSGMVISVILAMISLVIISSFLTQRSLAVKIWGRLPFVQWLVFAIYADSFLFVFATAILQFGLGVDHSLSVCESAILLCLLIYMFLVEKAHIIRSTSKKPRMRSKLYLFNSFGMIGVYSGVVVLNFVYRITKVENGECIIGMQKIAMIPLIAFDLLVNIYLTILFLIPLSSKLPLANVSSIFNMISGLHSFKNMPKTTGNRRLKTVAMRTFIGCVCTLTSSIVNLSVLMALDGEPGWVCLMCCNSDILFSAVVIQWVTSRDSTSSTDSMSISDPRSRGGEELGQVRSRAVRHRSSNSIGGPIDSKSPGDRTSIRPRSIDSNCSPKIVSSTVAIIDRDITEISLHDRPYHDFEHSPCSTNGPFSEDKRLVAATTTSSSRLANEKTDGDIHDDHDDDDEYEGGVRPPRPPPPARGLSHHSHHALHHVPSPPEVHVHVDYGSSLSRGTEGEGVRLGNSIVIGTAANAAATAAAEDGSRRGRQSPWRYGDAGSGAVGSAL</sequence>
<name>A0AAJ0H8I2_9PEZI</name>
<feature type="compositionally biased region" description="Low complexity" evidence="1">
    <location>
        <begin position="289"/>
        <end position="299"/>
    </location>
</feature>
<feature type="compositionally biased region" description="Basic and acidic residues" evidence="1">
    <location>
        <begin position="406"/>
        <end position="417"/>
    </location>
</feature>
<dbReference type="Proteomes" id="UP001275084">
    <property type="component" value="Unassembled WGS sequence"/>
</dbReference>
<dbReference type="EMBL" id="JAUIQD010000007">
    <property type="protein sequence ID" value="KAK3343759.1"/>
    <property type="molecule type" value="Genomic_DNA"/>
</dbReference>
<feature type="compositionally biased region" description="Basic residues" evidence="1">
    <location>
        <begin position="440"/>
        <end position="449"/>
    </location>
</feature>
<feature type="transmembrane region" description="Helical" evidence="2">
    <location>
        <begin position="174"/>
        <end position="193"/>
    </location>
</feature>
<dbReference type="PANTHER" id="PTHR38848:SF3">
    <property type="entry name" value="G-PROTEIN COUPLED RECEPTORS FAMILY 3 PROFILE DOMAIN-CONTAINING PROTEIN"/>
    <property type="match status" value="1"/>
</dbReference>
<dbReference type="AlphaFoldDB" id="A0AAJ0H8I2"/>
<comment type="caution">
    <text evidence="3">The sequence shown here is derived from an EMBL/GenBank/DDBJ whole genome shotgun (WGS) entry which is preliminary data.</text>
</comment>
<organism evidence="3 4">
    <name type="scientific">Lasiosphaeria hispida</name>
    <dbReference type="NCBI Taxonomy" id="260671"/>
    <lineage>
        <taxon>Eukaryota</taxon>
        <taxon>Fungi</taxon>
        <taxon>Dikarya</taxon>
        <taxon>Ascomycota</taxon>
        <taxon>Pezizomycotina</taxon>
        <taxon>Sordariomycetes</taxon>
        <taxon>Sordariomycetidae</taxon>
        <taxon>Sordariales</taxon>
        <taxon>Lasiosphaeriaceae</taxon>
        <taxon>Lasiosphaeria</taxon>
    </lineage>
</organism>
<feature type="transmembrane region" description="Helical" evidence="2">
    <location>
        <begin position="27"/>
        <end position="49"/>
    </location>
</feature>
<feature type="transmembrane region" description="Helical" evidence="2">
    <location>
        <begin position="232"/>
        <end position="255"/>
    </location>
</feature>
<reference evidence="3" key="1">
    <citation type="journal article" date="2023" name="Mol. Phylogenet. Evol.">
        <title>Genome-scale phylogeny and comparative genomics of the fungal order Sordariales.</title>
        <authorList>
            <person name="Hensen N."/>
            <person name="Bonometti L."/>
            <person name="Westerberg I."/>
            <person name="Brannstrom I.O."/>
            <person name="Guillou S."/>
            <person name="Cros-Aarteil S."/>
            <person name="Calhoun S."/>
            <person name="Haridas S."/>
            <person name="Kuo A."/>
            <person name="Mondo S."/>
            <person name="Pangilinan J."/>
            <person name="Riley R."/>
            <person name="LaButti K."/>
            <person name="Andreopoulos B."/>
            <person name="Lipzen A."/>
            <person name="Chen C."/>
            <person name="Yan M."/>
            <person name="Daum C."/>
            <person name="Ng V."/>
            <person name="Clum A."/>
            <person name="Steindorff A."/>
            <person name="Ohm R.A."/>
            <person name="Martin F."/>
            <person name="Silar P."/>
            <person name="Natvig D.O."/>
            <person name="Lalanne C."/>
            <person name="Gautier V."/>
            <person name="Ament-Velasquez S.L."/>
            <person name="Kruys A."/>
            <person name="Hutchinson M.I."/>
            <person name="Powell A.J."/>
            <person name="Barry K."/>
            <person name="Miller A.N."/>
            <person name="Grigoriev I.V."/>
            <person name="Debuchy R."/>
            <person name="Gladieux P."/>
            <person name="Hiltunen Thoren M."/>
            <person name="Johannesson H."/>
        </authorList>
    </citation>
    <scope>NUCLEOTIDE SEQUENCE</scope>
    <source>
        <strain evidence="3">CBS 955.72</strain>
    </source>
</reference>
<feature type="compositionally biased region" description="Gly residues" evidence="1">
    <location>
        <begin position="513"/>
        <end position="522"/>
    </location>
</feature>
<feature type="transmembrane region" description="Helical" evidence="2">
    <location>
        <begin position="61"/>
        <end position="87"/>
    </location>
</feature>
<proteinExistence type="predicted"/>
<feature type="region of interest" description="Disordered" evidence="1">
    <location>
        <begin position="494"/>
        <end position="522"/>
    </location>
</feature>
<keyword evidence="2" id="KW-1133">Transmembrane helix</keyword>
<feature type="region of interest" description="Disordered" evidence="1">
    <location>
        <begin position="398"/>
        <end position="474"/>
    </location>
</feature>
<protein>
    <submittedName>
        <fullName evidence="3">Uncharacterized protein</fullName>
    </submittedName>
</protein>